<organism evidence="1 2">
    <name type="scientific">Leptospira santarosai serovar Shermani str. LT 821</name>
    <dbReference type="NCBI Taxonomy" id="758847"/>
    <lineage>
        <taxon>Bacteria</taxon>
        <taxon>Pseudomonadati</taxon>
        <taxon>Spirochaetota</taxon>
        <taxon>Spirochaetia</taxon>
        <taxon>Leptospirales</taxon>
        <taxon>Leptospiraceae</taxon>
        <taxon>Leptospira</taxon>
    </lineage>
</organism>
<reference evidence="1 2" key="2">
    <citation type="journal article" date="2014" name="Emerg. Microbes Infect.">
        <title>Potential impact on kidney infection: a whole-genome analysis of Leptospira santarosai serovar Shermani.</title>
        <authorList>
            <person name="Chou L.F."/>
            <person name="Chen T.W."/>
            <person name="Ko Y.C."/>
            <person name="Pan M.J."/>
            <person name="Tian Y.C."/>
            <person name="Chiu C.H."/>
            <person name="Tang P."/>
            <person name="Hung C.C."/>
            <person name="Yang C.W."/>
        </authorList>
    </citation>
    <scope>NUCLEOTIDE SEQUENCE</scope>
    <source>
        <strain evidence="1 2">LT 821</strain>
    </source>
</reference>
<proteinExistence type="predicted"/>
<dbReference type="Proteomes" id="UP000035800">
    <property type="component" value="Chromosome I"/>
</dbReference>
<dbReference type="EMBL" id="CP006694">
    <property type="protein sequence ID" value="EKT87984.1"/>
    <property type="molecule type" value="Genomic_DNA"/>
</dbReference>
<gene>
    <name evidence="1" type="ORF">LSS_05071</name>
</gene>
<evidence type="ECO:0000313" key="1">
    <source>
        <dbReference type="EMBL" id="EKT87984.1"/>
    </source>
</evidence>
<evidence type="ECO:0000313" key="2">
    <source>
        <dbReference type="Proteomes" id="UP000035800"/>
    </source>
</evidence>
<reference evidence="1 2" key="1">
    <citation type="journal article" date="2012" name="Gene">
        <title>Sequence of Leptospira santarosai serovar Shermani genome and prediction of virulence-associated genes.</title>
        <authorList>
            <person name="Chou L.F."/>
            <person name="Chen Y.T."/>
            <person name="Lu C.W."/>
            <person name="Ko Y.C."/>
            <person name="Tang C.Y."/>
            <person name="Pan M.J."/>
            <person name="Tian Y.C."/>
            <person name="Chiu C.H."/>
            <person name="Hung C.C."/>
            <person name="Yang C.W."/>
        </authorList>
    </citation>
    <scope>NUCLEOTIDE SEQUENCE [LARGE SCALE GENOMIC DNA]</scope>
    <source>
        <strain evidence="1">LT 821</strain>
    </source>
</reference>
<dbReference type="AlphaFoldDB" id="K8Y3I7"/>
<dbReference type="KEGG" id="lst:LSS_05071"/>
<protein>
    <submittedName>
        <fullName evidence="1">Uncharacterized protein</fullName>
    </submittedName>
</protein>
<name>K8Y3I7_9LEPT</name>
<accession>K8Y3I7</accession>
<sequence length="51" mass="5972">MEYELEVREKVSLFSNKTPCKNSNMFPIRNPTVFRVVGKKKIGFDIKAFSF</sequence>
<dbReference type="STRING" id="758847.LSS_05071"/>